<evidence type="ECO:0000313" key="2">
    <source>
        <dbReference type="Proteomes" id="UP000321491"/>
    </source>
</evidence>
<accession>A0A511V2P6</accession>
<reference evidence="1 2" key="1">
    <citation type="submission" date="2019-07" db="EMBL/GenBank/DDBJ databases">
        <title>Whole genome shotgun sequence of Cerasibacillus quisquiliarum NBRC 102429.</title>
        <authorList>
            <person name="Hosoyama A."/>
            <person name="Uohara A."/>
            <person name="Ohji S."/>
            <person name="Ichikawa N."/>
        </authorList>
    </citation>
    <scope>NUCLEOTIDE SEQUENCE [LARGE SCALE GENOMIC DNA]</scope>
    <source>
        <strain evidence="1 2">NBRC 102429</strain>
    </source>
</reference>
<dbReference type="Proteomes" id="UP000321491">
    <property type="component" value="Unassembled WGS sequence"/>
</dbReference>
<name>A0A511V2P6_9BACI</name>
<dbReference type="EMBL" id="BJXW01000020">
    <property type="protein sequence ID" value="GEN31592.1"/>
    <property type="molecule type" value="Genomic_DNA"/>
</dbReference>
<evidence type="ECO:0000313" key="1">
    <source>
        <dbReference type="EMBL" id="GEN31592.1"/>
    </source>
</evidence>
<gene>
    <name evidence="1" type="ORF">CQU01_18300</name>
</gene>
<keyword evidence="2" id="KW-1185">Reference proteome</keyword>
<comment type="caution">
    <text evidence="1">The sequence shown here is derived from an EMBL/GenBank/DDBJ whole genome shotgun (WGS) entry which is preliminary data.</text>
</comment>
<protein>
    <submittedName>
        <fullName evidence="1">Uncharacterized protein</fullName>
    </submittedName>
</protein>
<sequence>MPFPKTMSKIRLTIKESKLKIFVAFEALVKEKNQIKILVKPE</sequence>
<proteinExistence type="predicted"/>
<dbReference type="AlphaFoldDB" id="A0A511V2P6"/>
<organism evidence="1 2">
    <name type="scientific">Cerasibacillus quisquiliarum</name>
    <dbReference type="NCBI Taxonomy" id="227865"/>
    <lineage>
        <taxon>Bacteria</taxon>
        <taxon>Bacillati</taxon>
        <taxon>Bacillota</taxon>
        <taxon>Bacilli</taxon>
        <taxon>Bacillales</taxon>
        <taxon>Bacillaceae</taxon>
        <taxon>Cerasibacillus</taxon>
    </lineage>
</organism>